<evidence type="ECO:0000313" key="1">
    <source>
        <dbReference type="EMBL" id="BBZ32081.1"/>
    </source>
</evidence>
<gene>
    <name evidence="1" type="ORF">MCNF_06860</name>
</gene>
<dbReference type="RefSeq" id="WP_133057723.1">
    <property type="nucleotide sequence ID" value="NZ_AP022612.1"/>
</dbReference>
<dbReference type="AlphaFoldDB" id="A0A7I7XS89"/>
<accession>A0A7I7XS89</accession>
<reference evidence="1" key="1">
    <citation type="journal article" date="2019" name="Emerg. Microbes Infect.">
        <title>Comprehensive subspecies identification of 175 nontuberculous mycobacteria species based on 7547 genomic profiles.</title>
        <authorList>
            <person name="Matsumoto Y."/>
            <person name="Kinjo T."/>
            <person name="Motooka D."/>
            <person name="Nabeya D."/>
            <person name="Jung N."/>
            <person name="Uechi K."/>
            <person name="Horii T."/>
            <person name="Iida T."/>
            <person name="Fujita J."/>
            <person name="Nakamura S."/>
        </authorList>
    </citation>
    <scope>NUCLEOTIDE SEQUENCE [LARGE SCALE GENOMIC DNA]</scope>
    <source>
        <strain evidence="1">JCM 13671</strain>
    </source>
</reference>
<dbReference type="EMBL" id="AP022612">
    <property type="protein sequence ID" value="BBZ32081.1"/>
    <property type="molecule type" value="Genomic_DNA"/>
</dbReference>
<protein>
    <submittedName>
        <fullName evidence="1">Uncharacterized protein</fullName>
    </submittedName>
</protein>
<sequence length="73" mass="7748">MSKKHDTAATPFHRAIGHPTVAVQHKVALAQNSSLINPAATQRQVQALAAQLLKLATSRADPVSQAQVNKRAS</sequence>
<organism evidence="1 2">
    <name type="scientific">Mycolicibacterium confluentis</name>
    <dbReference type="NCBI Taxonomy" id="28047"/>
    <lineage>
        <taxon>Bacteria</taxon>
        <taxon>Bacillati</taxon>
        <taxon>Actinomycetota</taxon>
        <taxon>Actinomycetes</taxon>
        <taxon>Mycobacteriales</taxon>
        <taxon>Mycobacteriaceae</taxon>
        <taxon>Mycolicibacterium</taxon>
    </lineage>
</organism>
<dbReference type="Proteomes" id="UP000466931">
    <property type="component" value="Chromosome"/>
</dbReference>
<proteinExistence type="predicted"/>
<name>A0A7I7XS89_9MYCO</name>
<reference evidence="1" key="2">
    <citation type="submission" date="2020-02" db="EMBL/GenBank/DDBJ databases">
        <authorList>
            <person name="Matsumoto Y."/>
            <person name="Motooka D."/>
            <person name="Nakamura S."/>
        </authorList>
    </citation>
    <scope>NUCLEOTIDE SEQUENCE</scope>
    <source>
        <strain evidence="1">JCM 13671</strain>
    </source>
</reference>
<evidence type="ECO:0000313" key="2">
    <source>
        <dbReference type="Proteomes" id="UP000466931"/>
    </source>
</evidence>
<keyword evidence="2" id="KW-1185">Reference proteome</keyword>
<dbReference type="OrthoDB" id="2370461at2"/>